<evidence type="ECO:0000313" key="2">
    <source>
        <dbReference type="EMBL" id="CAG2184519.1"/>
    </source>
</evidence>
<dbReference type="Proteomes" id="UP000683360">
    <property type="component" value="Unassembled WGS sequence"/>
</dbReference>
<name>A0A8S3PMB7_MYTED</name>
<protein>
    <submittedName>
        <fullName evidence="2">Uncharacterized protein</fullName>
    </submittedName>
</protein>
<gene>
    <name evidence="2" type="ORF">MEDL_202</name>
</gene>
<feature type="signal peptide" evidence="1">
    <location>
        <begin position="1"/>
        <end position="23"/>
    </location>
</feature>
<organism evidence="2 3">
    <name type="scientific">Mytilus edulis</name>
    <name type="common">Blue mussel</name>
    <dbReference type="NCBI Taxonomy" id="6550"/>
    <lineage>
        <taxon>Eukaryota</taxon>
        <taxon>Metazoa</taxon>
        <taxon>Spiralia</taxon>
        <taxon>Lophotrochozoa</taxon>
        <taxon>Mollusca</taxon>
        <taxon>Bivalvia</taxon>
        <taxon>Autobranchia</taxon>
        <taxon>Pteriomorphia</taxon>
        <taxon>Mytilida</taxon>
        <taxon>Mytiloidea</taxon>
        <taxon>Mytilidae</taxon>
        <taxon>Mytilinae</taxon>
        <taxon>Mytilus</taxon>
    </lineage>
</organism>
<comment type="caution">
    <text evidence="2">The sequence shown here is derived from an EMBL/GenBank/DDBJ whole genome shotgun (WGS) entry which is preliminary data.</text>
</comment>
<dbReference type="EMBL" id="CAJPWZ010000007">
    <property type="protein sequence ID" value="CAG2184519.1"/>
    <property type="molecule type" value="Genomic_DNA"/>
</dbReference>
<accession>A0A8S3PMB7</accession>
<reference evidence="2" key="1">
    <citation type="submission" date="2021-03" db="EMBL/GenBank/DDBJ databases">
        <authorList>
            <person name="Bekaert M."/>
        </authorList>
    </citation>
    <scope>NUCLEOTIDE SEQUENCE</scope>
</reference>
<sequence>MGELYTNILYFCFTLSLSAVANSAFVEVDKDTKHGIDKEVRVDILEYIPKDLGKYQNQSSVCLQNIKQCKECSDSKCQRPVIPDDDFDALKVKAVMPVINSIEFLTVVLSRVEVSIDILGRVRFTRYAKSNANVALHSGNIIRESNLTALEELALNADALRSAFIDIDRRLKAKSLFKKLRDKIKKGLQGIGRRLRKLLRKWWNKLRKLFRISSKIWEKIKEKLNIKEWIKRRKKRDTDQCASKCPVCKINPSGTSETDLAETICQLDVDDIENRLTRLTYLVEDITQAINVTLITKIEVDDSTLTPDSDTVNRAFAKSKVTYTLNGTDVVFEPNKPFSVTDRELTAEMLSTEIKRKATVVIP</sequence>
<keyword evidence="3" id="KW-1185">Reference proteome</keyword>
<keyword evidence="1" id="KW-0732">Signal</keyword>
<feature type="chain" id="PRO_5035809363" evidence="1">
    <location>
        <begin position="24"/>
        <end position="363"/>
    </location>
</feature>
<dbReference type="AlphaFoldDB" id="A0A8S3PMB7"/>
<proteinExistence type="predicted"/>
<evidence type="ECO:0000256" key="1">
    <source>
        <dbReference type="SAM" id="SignalP"/>
    </source>
</evidence>
<dbReference type="OrthoDB" id="6122930at2759"/>
<evidence type="ECO:0000313" key="3">
    <source>
        <dbReference type="Proteomes" id="UP000683360"/>
    </source>
</evidence>